<evidence type="ECO:0000313" key="2">
    <source>
        <dbReference type="EMBL" id="GAH93300.1"/>
    </source>
</evidence>
<keyword evidence="1" id="KW-1133">Transmembrane helix</keyword>
<reference evidence="2" key="1">
    <citation type="journal article" date="2014" name="Front. Microbiol.">
        <title>High frequency of phylogenetically diverse reductive dehalogenase-homologous genes in deep subseafloor sedimentary metagenomes.</title>
        <authorList>
            <person name="Kawai M."/>
            <person name="Futagami T."/>
            <person name="Toyoda A."/>
            <person name="Takaki Y."/>
            <person name="Nishi S."/>
            <person name="Hori S."/>
            <person name="Arai W."/>
            <person name="Tsubouchi T."/>
            <person name="Morono Y."/>
            <person name="Uchiyama I."/>
            <person name="Ito T."/>
            <person name="Fujiyama A."/>
            <person name="Inagaki F."/>
            <person name="Takami H."/>
        </authorList>
    </citation>
    <scope>NUCLEOTIDE SEQUENCE</scope>
    <source>
        <strain evidence="2">Expedition CK06-06</strain>
    </source>
</reference>
<evidence type="ECO:0000256" key="1">
    <source>
        <dbReference type="SAM" id="Phobius"/>
    </source>
</evidence>
<feature type="transmembrane region" description="Helical" evidence="1">
    <location>
        <begin position="7"/>
        <end position="27"/>
    </location>
</feature>
<dbReference type="Pfam" id="PF01148">
    <property type="entry name" value="CTP_transf_1"/>
    <property type="match status" value="1"/>
</dbReference>
<accession>X1KI56</accession>
<comment type="caution">
    <text evidence="2">The sequence shown here is derived from an EMBL/GenBank/DDBJ whole genome shotgun (WGS) entry which is preliminary data.</text>
</comment>
<dbReference type="EMBL" id="BARV01002545">
    <property type="protein sequence ID" value="GAH93300.1"/>
    <property type="molecule type" value="Genomic_DNA"/>
</dbReference>
<proteinExistence type="predicted"/>
<feature type="non-terminal residue" evidence="2">
    <location>
        <position position="1"/>
    </location>
</feature>
<dbReference type="AlphaFoldDB" id="X1KI56"/>
<keyword evidence="1" id="KW-0472">Membrane</keyword>
<sequence>FPGHGGFLDRLDSLIFTIPFFYLYLILQQ</sequence>
<protein>
    <recommendedName>
        <fullName evidence="3">Phosphatidate cytidylyltransferase</fullName>
    </recommendedName>
</protein>
<evidence type="ECO:0008006" key="3">
    <source>
        <dbReference type="Google" id="ProtNLM"/>
    </source>
</evidence>
<organism evidence="2">
    <name type="scientific">marine sediment metagenome</name>
    <dbReference type="NCBI Taxonomy" id="412755"/>
    <lineage>
        <taxon>unclassified sequences</taxon>
        <taxon>metagenomes</taxon>
        <taxon>ecological metagenomes</taxon>
    </lineage>
</organism>
<name>X1KI56_9ZZZZ</name>
<keyword evidence="1" id="KW-0812">Transmembrane</keyword>
<gene>
    <name evidence="2" type="ORF">S06H3_06521</name>
</gene>